<evidence type="ECO:0000313" key="2">
    <source>
        <dbReference type="Proteomes" id="UP001140234"/>
    </source>
</evidence>
<evidence type="ECO:0000313" key="1">
    <source>
        <dbReference type="EMBL" id="KAJ2771229.1"/>
    </source>
</evidence>
<keyword evidence="2" id="KW-1185">Reference proteome</keyword>
<organism evidence="1 2">
    <name type="scientific">Coemansia nantahalensis</name>
    <dbReference type="NCBI Taxonomy" id="2789366"/>
    <lineage>
        <taxon>Eukaryota</taxon>
        <taxon>Fungi</taxon>
        <taxon>Fungi incertae sedis</taxon>
        <taxon>Zoopagomycota</taxon>
        <taxon>Kickxellomycotina</taxon>
        <taxon>Kickxellomycetes</taxon>
        <taxon>Kickxellales</taxon>
        <taxon>Kickxellaceae</taxon>
        <taxon>Coemansia</taxon>
    </lineage>
</organism>
<reference evidence="1" key="1">
    <citation type="submission" date="2022-07" db="EMBL/GenBank/DDBJ databases">
        <title>Phylogenomic reconstructions and comparative analyses of Kickxellomycotina fungi.</title>
        <authorList>
            <person name="Reynolds N.K."/>
            <person name="Stajich J.E."/>
            <person name="Barry K."/>
            <person name="Grigoriev I.V."/>
            <person name="Crous P."/>
            <person name="Smith M.E."/>
        </authorList>
    </citation>
    <scope>NUCLEOTIDE SEQUENCE</scope>
    <source>
        <strain evidence="1">CBS 109366</strain>
    </source>
</reference>
<sequence>MELQLAACRTVADVERAMAGGDIDICTVLATVPESIDAEGLARLALEAGLADAAACVARATAIDRQTGRTDWAAAWLAAVAAEIGGLAQAAANARAVDRLVRGGGNYALADVVELAPDALVGWLVESAGSLSALDVAADAGLAAAWNAWWRAHLVDAPATRACALIRIHPTWFATDVLLAAVLAVGAPCSDAHSAAAALDAIVASGRSEQTTVALPPLLAAAVQRAPAASELCGVLRDLADQDIAAVVAAGRQLAQAAWRLGQLGVAVDVPALVGVQGSAAAQRRLLARATGAARQQRRLAAVEVAAALAELSRVGLFAALGADAACGAWLQALLRDGQLDGARQLLDSDTEFAASDAARDAVCGATRELFDNAGSCGEAAQAARRCVEVAPQHHSHDAVRRELLLIEAAQLVASLGAAGGVLPLEIRLTADPYDLARLVLARVPGSHRKQRIVRQLAAAARRIADPASPPDASLRDLAVESPADALVLALMLEAANAAGDSEAAHRIVRQLSAARPVLRRALAAASESEDDWPLEARAVDSVWRACAAFGAAAHAAPEERQAALALALSMCPPAEIPALLAQWHPALRPAPGTVLDPAARVRDALLGVAPEPVGAAAATASGAATALEPGAIHTFDPAVIRRCLQAHGPEARGTMLVEWLVFAQTATRGPTTAEAQTFRERLEADIVERHGAAAGHALASRVLPQLAPADHARLAEFYALYARCLADPAAKQQATARARLAQHVAGAAELRGAAFGALVALATGDVDAACAELVTSDARIDALTAVAPALADLRTLATVDGAEPGPERSAAQITSALYAWQLRRVLGRADGAELFGDLLAAWVPRLERSDLADLAARVAFEPQAALGPAARCEAVDLCAALAGDAPAVERARAFAAFAAALDAQRDPFSFAALPRAWVARLIDGVAADTDAAALAQRLRAVLGDMVATAEPAYFVCETYACAAQLAAVWGAPLPALVDVYVEALGRAVVADGGDADAVLAACESALELCTFSYGASALGDVLVAFRRDLGAMLAQTAREGRLPAGPAVDSAVRLELLRLHGEYCADSAAPEAADLGDMRLHLLADEHWGVNVPPGADQLSVWRDLLRATSVDRAHEQAPLLATMLVDWDAAPGTADRWAELLAWAVRNGCSQSVPQLAAQLPAQHAAAVGPLVFEPLLETAPASPQSVCALALLALLFPDPAWADACVGQAVHVMLSAPAAGHPPPAEETDDAWGIDDVPLDDGGSAEPSPEALIAARDAVMDCDCLHLAIARGGYVAACAASMPLLDRVGRTLLRAAASTASRPLADECRVVADAVPGGALELLRRSTATLCEIGLEHIALQWLYALFVVPPTCRFAATRPAALRWQRHLDTLVCGPAGPDAAVPGPPSPPPPPAVDEEPNGWDDDGFDLDSDVAKLSPPSPDPTKLSPPPPDTAGSWGDDGFDLDLGADANADAVQLSQSPPPPDAADGWGDDDDIDLDADLEDL</sequence>
<protein>
    <submittedName>
        <fullName evidence="1">Uncharacterized protein</fullName>
    </submittedName>
</protein>
<comment type="caution">
    <text evidence="1">The sequence shown here is derived from an EMBL/GenBank/DDBJ whole genome shotgun (WGS) entry which is preliminary data.</text>
</comment>
<dbReference type="Proteomes" id="UP001140234">
    <property type="component" value="Unassembled WGS sequence"/>
</dbReference>
<accession>A0ACC1K0Q6</accession>
<dbReference type="EMBL" id="JANBUJ010000575">
    <property type="protein sequence ID" value="KAJ2771229.1"/>
    <property type="molecule type" value="Genomic_DNA"/>
</dbReference>
<proteinExistence type="predicted"/>
<name>A0ACC1K0Q6_9FUNG</name>
<gene>
    <name evidence="1" type="ORF">IWQ57_002303</name>
</gene>